<evidence type="ECO:0000313" key="5">
    <source>
        <dbReference type="EMBL" id="KAF2120705.1"/>
    </source>
</evidence>
<evidence type="ECO:0000256" key="3">
    <source>
        <dbReference type="ARBA" id="ARBA00022679"/>
    </source>
</evidence>
<proteinExistence type="inferred from homology"/>
<dbReference type="OrthoDB" id="47375at2759"/>
<dbReference type="InterPro" id="IPR050757">
    <property type="entry name" value="Collagen_mod_GT25"/>
</dbReference>
<dbReference type="Proteomes" id="UP000799770">
    <property type="component" value="Unassembled WGS sequence"/>
</dbReference>
<evidence type="ECO:0000259" key="4">
    <source>
        <dbReference type="Pfam" id="PF01755"/>
    </source>
</evidence>
<dbReference type="CDD" id="cd06532">
    <property type="entry name" value="Glyco_transf_25"/>
    <property type="match status" value="1"/>
</dbReference>
<evidence type="ECO:0000256" key="2">
    <source>
        <dbReference type="ARBA" id="ARBA00022676"/>
    </source>
</evidence>
<organism evidence="5 6">
    <name type="scientific">Lophiotrema nucula</name>
    <dbReference type="NCBI Taxonomy" id="690887"/>
    <lineage>
        <taxon>Eukaryota</taxon>
        <taxon>Fungi</taxon>
        <taxon>Dikarya</taxon>
        <taxon>Ascomycota</taxon>
        <taxon>Pezizomycotina</taxon>
        <taxon>Dothideomycetes</taxon>
        <taxon>Pleosporomycetidae</taxon>
        <taxon>Pleosporales</taxon>
        <taxon>Lophiotremataceae</taxon>
        <taxon>Lophiotrema</taxon>
    </lineage>
</organism>
<sequence>MRRISIDTLGMTSRKGNSFSPVKRRRTRWYLSRPRLLTTLLLFALLYLYLNYGGTAVIIPEDPYEYLKDESLTDILNSTLGFQKILVLNLPFRTDRRDAITLSAATSNVQLEFVDGVTGDSIKQSAYPPPEENIKLQAGIRGSWRTHMNALQRIVEQNLTTALIFEDDVDWDVRVRQNLQRFALASRFLSENHEVLSSSSKYPLTYPPNPETPETSFHILSDNGITEKLPTLPLSSVYQKPLRYPKHQTNGPTSPYGDPSEWDILWMGHCGAGLPRYSNEHRKTDITTSNVILTLPNDQTVPRDKYLKAHPFQGTLDPLALAYPNHTRIYHRSTGGELCTVGYAVSQRGARRLLHQFGVKHWNGIFDSELGQWCASEDEKTQTKSKDARQQRLEDPRWTVKKGRERVCLATQPPIFAHHHPVDGESDIGGLGGGYARKHETKYLRYSVRMNLERIVQGLKDLVDQWPDE</sequence>
<feature type="domain" description="Glycosyl transferase family 25" evidence="4">
    <location>
        <begin position="83"/>
        <end position="187"/>
    </location>
</feature>
<dbReference type="PANTHER" id="PTHR10730:SF53">
    <property type="entry name" value="GLYCOSYLTRANSFERASE 25 FAMILY MEMBER"/>
    <property type="match status" value="1"/>
</dbReference>
<protein>
    <recommendedName>
        <fullName evidence="4">Glycosyl transferase family 25 domain-containing protein</fullName>
    </recommendedName>
</protein>
<dbReference type="PANTHER" id="PTHR10730">
    <property type="entry name" value="PROCOLLAGEN-LYSINE,2-OXOGLUTARATE 5-DIOXYGENASE/GLYCOSYLTRANSFERASE 25 FAMILY MEMBER"/>
    <property type="match status" value="1"/>
</dbReference>
<evidence type="ECO:0000256" key="1">
    <source>
        <dbReference type="ARBA" id="ARBA00006721"/>
    </source>
</evidence>
<name>A0A6A5ZND7_9PLEO</name>
<reference evidence="5" key="1">
    <citation type="journal article" date="2020" name="Stud. Mycol.">
        <title>101 Dothideomycetes genomes: a test case for predicting lifestyles and emergence of pathogens.</title>
        <authorList>
            <person name="Haridas S."/>
            <person name="Albert R."/>
            <person name="Binder M."/>
            <person name="Bloem J."/>
            <person name="Labutti K."/>
            <person name="Salamov A."/>
            <person name="Andreopoulos B."/>
            <person name="Baker S."/>
            <person name="Barry K."/>
            <person name="Bills G."/>
            <person name="Bluhm B."/>
            <person name="Cannon C."/>
            <person name="Castanera R."/>
            <person name="Culley D."/>
            <person name="Daum C."/>
            <person name="Ezra D."/>
            <person name="Gonzalez J."/>
            <person name="Henrissat B."/>
            <person name="Kuo A."/>
            <person name="Liang C."/>
            <person name="Lipzen A."/>
            <person name="Lutzoni F."/>
            <person name="Magnuson J."/>
            <person name="Mondo S."/>
            <person name="Nolan M."/>
            <person name="Ohm R."/>
            <person name="Pangilinan J."/>
            <person name="Park H.-J."/>
            <person name="Ramirez L."/>
            <person name="Alfaro M."/>
            <person name="Sun H."/>
            <person name="Tritt A."/>
            <person name="Yoshinaga Y."/>
            <person name="Zwiers L.-H."/>
            <person name="Turgeon B."/>
            <person name="Goodwin S."/>
            <person name="Spatafora J."/>
            <person name="Crous P."/>
            <person name="Grigoriev I."/>
        </authorList>
    </citation>
    <scope>NUCLEOTIDE SEQUENCE</scope>
    <source>
        <strain evidence="5">CBS 627.86</strain>
    </source>
</reference>
<gene>
    <name evidence="5" type="ORF">BDV96DRAFT_683139</name>
</gene>
<dbReference type="Pfam" id="PF01755">
    <property type="entry name" value="Glyco_transf_25"/>
    <property type="match status" value="1"/>
</dbReference>
<keyword evidence="2" id="KW-0328">Glycosyltransferase</keyword>
<dbReference type="GO" id="GO:0016740">
    <property type="term" value="F:transferase activity"/>
    <property type="evidence" value="ECO:0007669"/>
    <property type="project" value="UniProtKB-KW"/>
</dbReference>
<comment type="similarity">
    <text evidence="1">Belongs to the glycosyltransferase 25 family.</text>
</comment>
<accession>A0A6A5ZND7</accession>
<dbReference type="EMBL" id="ML977313">
    <property type="protein sequence ID" value="KAF2120705.1"/>
    <property type="molecule type" value="Genomic_DNA"/>
</dbReference>
<dbReference type="AlphaFoldDB" id="A0A6A5ZND7"/>
<evidence type="ECO:0000313" key="6">
    <source>
        <dbReference type="Proteomes" id="UP000799770"/>
    </source>
</evidence>
<keyword evidence="3" id="KW-0808">Transferase</keyword>
<dbReference type="InterPro" id="IPR002654">
    <property type="entry name" value="Glyco_trans_25"/>
</dbReference>
<keyword evidence="6" id="KW-1185">Reference proteome</keyword>